<keyword evidence="2" id="KW-1185">Reference proteome</keyword>
<evidence type="ECO:0000313" key="2">
    <source>
        <dbReference type="Proteomes" id="UP000035050"/>
    </source>
</evidence>
<dbReference type="AlphaFoldDB" id="A0A192B104"/>
<reference evidence="1" key="1">
    <citation type="submission" date="2016-06" db="EMBL/GenBank/DDBJ databases">
        <title>Pandoraea oxalativorans DSM 23570 Genome Sequencing.</title>
        <authorList>
            <person name="Ee R."/>
            <person name="Lim Y.-L."/>
            <person name="Yong D."/>
            <person name="Yin W.-F."/>
            <person name="Chan K.-G."/>
        </authorList>
    </citation>
    <scope>NUCLEOTIDE SEQUENCE</scope>
    <source>
        <strain evidence="1">DSM 23570</strain>
        <plasmid evidence="1">pPO70-1</plasmid>
    </source>
</reference>
<dbReference type="KEGG" id="pox:MB84_31340"/>
<dbReference type="EMBL" id="CP011518">
    <property type="protein sequence ID" value="ANJ86746.1"/>
    <property type="molecule type" value="Genomic_DNA"/>
</dbReference>
<organism evidence="1 2">
    <name type="scientific">Pandoraea oxalativorans</name>
    <dbReference type="NCBI Taxonomy" id="573737"/>
    <lineage>
        <taxon>Bacteria</taxon>
        <taxon>Pseudomonadati</taxon>
        <taxon>Pseudomonadota</taxon>
        <taxon>Betaproteobacteria</taxon>
        <taxon>Burkholderiales</taxon>
        <taxon>Burkholderiaceae</taxon>
        <taxon>Pandoraea</taxon>
    </lineage>
</organism>
<dbReference type="Proteomes" id="UP000035050">
    <property type="component" value="Plasmid pPO70-1"/>
</dbReference>
<accession>A0A192B104</accession>
<protein>
    <recommendedName>
        <fullName evidence="3">Major facilitator superfamily (MFS) profile domain-containing protein</fullName>
    </recommendedName>
</protein>
<geneLocation type="plasmid" evidence="1 2">
    <name>pPO70-1</name>
</geneLocation>
<sequence>MWHPPSQWSWSDVARIAAKSAATLALATALGDTPTLSPTFMRVATAMMWAAYTVFWTLPPESLKGDGAAGGIALIDTLGRLGGLVSPTIIGGTQSVTGNPHARLHLIVAPLAVGAITLIRIRPAHTADA</sequence>
<evidence type="ECO:0000313" key="1">
    <source>
        <dbReference type="EMBL" id="ANJ86746.1"/>
    </source>
</evidence>
<evidence type="ECO:0008006" key="3">
    <source>
        <dbReference type="Google" id="ProtNLM"/>
    </source>
</evidence>
<name>A0A192B104_9BURK</name>
<dbReference type="InterPro" id="IPR036259">
    <property type="entry name" value="MFS_trans_sf"/>
</dbReference>
<gene>
    <name evidence="1" type="ORF">MB84_31340</name>
</gene>
<dbReference type="SUPFAM" id="SSF103473">
    <property type="entry name" value="MFS general substrate transporter"/>
    <property type="match status" value="1"/>
</dbReference>
<keyword evidence="1" id="KW-0614">Plasmid</keyword>
<proteinExistence type="predicted"/>